<dbReference type="SMART" id="SM00220">
    <property type="entry name" value="S_TKc"/>
    <property type="match status" value="1"/>
</dbReference>
<keyword evidence="7" id="KW-1133">Transmembrane helix</keyword>
<dbReference type="InterPro" id="IPR011009">
    <property type="entry name" value="Kinase-like_dom_sf"/>
</dbReference>
<proteinExistence type="predicted"/>
<dbReference type="Gene3D" id="1.25.40.10">
    <property type="entry name" value="Tetratricopeptide repeat domain"/>
    <property type="match status" value="1"/>
</dbReference>
<organism evidence="9 10">
    <name type="scientific">Lentisphaera profundi</name>
    <dbReference type="NCBI Taxonomy" id="1658616"/>
    <lineage>
        <taxon>Bacteria</taxon>
        <taxon>Pseudomonadati</taxon>
        <taxon>Lentisphaerota</taxon>
        <taxon>Lentisphaeria</taxon>
        <taxon>Lentisphaerales</taxon>
        <taxon>Lentisphaeraceae</taxon>
        <taxon>Lentisphaera</taxon>
    </lineage>
</organism>
<dbReference type="SUPFAM" id="SSF48452">
    <property type="entry name" value="TPR-like"/>
    <property type="match status" value="1"/>
</dbReference>
<dbReference type="GO" id="GO:0016301">
    <property type="term" value="F:kinase activity"/>
    <property type="evidence" value="ECO:0007669"/>
    <property type="project" value="UniProtKB-KW"/>
</dbReference>
<dbReference type="InterPro" id="IPR042095">
    <property type="entry name" value="SUMF_sf"/>
</dbReference>
<evidence type="ECO:0000256" key="3">
    <source>
        <dbReference type="ARBA" id="ARBA00022777"/>
    </source>
</evidence>
<evidence type="ECO:0000256" key="7">
    <source>
        <dbReference type="SAM" id="Phobius"/>
    </source>
</evidence>
<evidence type="ECO:0000313" key="10">
    <source>
        <dbReference type="Proteomes" id="UP001214250"/>
    </source>
</evidence>
<dbReference type="PROSITE" id="PS00108">
    <property type="entry name" value="PROTEIN_KINASE_ST"/>
    <property type="match status" value="1"/>
</dbReference>
<gene>
    <name evidence="9" type="ORF">PQO03_01525</name>
</gene>
<evidence type="ECO:0000259" key="8">
    <source>
        <dbReference type="PROSITE" id="PS50011"/>
    </source>
</evidence>
<dbReference type="InterPro" id="IPR011990">
    <property type="entry name" value="TPR-like_helical_dom_sf"/>
</dbReference>
<keyword evidence="1" id="KW-0808">Transferase</keyword>
<dbReference type="Gene3D" id="3.90.1580.10">
    <property type="entry name" value="paralog of FGE (formylglycine-generating enzyme)"/>
    <property type="match status" value="1"/>
</dbReference>
<dbReference type="InterPro" id="IPR005532">
    <property type="entry name" value="SUMF_dom"/>
</dbReference>
<dbReference type="PANTHER" id="PTHR43289">
    <property type="entry name" value="MITOGEN-ACTIVATED PROTEIN KINASE KINASE KINASE 20-RELATED"/>
    <property type="match status" value="1"/>
</dbReference>
<accession>A0ABY7VRI5</accession>
<dbReference type="SUPFAM" id="SSF56112">
    <property type="entry name" value="Protein kinase-like (PK-like)"/>
    <property type="match status" value="1"/>
</dbReference>
<evidence type="ECO:0000256" key="4">
    <source>
        <dbReference type="ARBA" id="ARBA00022840"/>
    </source>
</evidence>
<dbReference type="Pfam" id="PF03781">
    <property type="entry name" value="FGE-sulfatase"/>
    <property type="match status" value="1"/>
</dbReference>
<keyword evidence="7" id="KW-0472">Membrane</keyword>
<dbReference type="PANTHER" id="PTHR43289:SF6">
    <property type="entry name" value="SERINE_THREONINE-PROTEIN KINASE NEKL-3"/>
    <property type="match status" value="1"/>
</dbReference>
<keyword evidence="10" id="KW-1185">Reference proteome</keyword>
<dbReference type="CDD" id="cd14014">
    <property type="entry name" value="STKc_PknB_like"/>
    <property type="match status" value="1"/>
</dbReference>
<dbReference type="RefSeq" id="WP_274150712.1">
    <property type="nucleotide sequence ID" value="NZ_CP117811.1"/>
</dbReference>
<evidence type="ECO:0000313" key="9">
    <source>
        <dbReference type="EMBL" id="WDE96647.1"/>
    </source>
</evidence>
<dbReference type="InterPro" id="IPR000719">
    <property type="entry name" value="Prot_kinase_dom"/>
</dbReference>
<keyword evidence="3 9" id="KW-0418">Kinase</keyword>
<feature type="domain" description="Protein kinase" evidence="8">
    <location>
        <begin position="49"/>
        <end position="324"/>
    </location>
</feature>
<evidence type="ECO:0000256" key="2">
    <source>
        <dbReference type="ARBA" id="ARBA00022741"/>
    </source>
</evidence>
<sequence>MSGDDIDVSVGDMPTMKGNDPPVSIDVSLDDMATMPGDNQEKLAIVDRYELLEMLGRGAFGAVFLARDTVSDQLVALKTLPPELSHSAEDLEAVRENFKLVSDLSHPNIAQLKFLHQVAEVNSLQGGVHIVRGEYLVVMEYIEGSTLSSWKKQFSDRKVPIEKALDICTQVAAALDYAHGKQIIHRDIKPGNIMIEADGQVQVLDFGLAAEVRSSMSRLSTETGSTSGTRPYMPPEQLLGQGQNHSADQYALAVMFYELISGTVPFLPVFESGDMQLILAVVPSQAAVPLDGLSKKENRVLLKALSKNKSDRYPSCMEFMEAFAGGKIKKVRSPQKKKGKIPMMVAFVVLLTLFFAWWGVDVKQNKPIEITNENSGINEDLIRSNDQQERAVEVKDEKQDKLRELLRLAQSAYDANQWVEANGFAQKVLALDPQNNQAKQIQQKVADQMGMNQVVPVKSRAEVLYEQVINSREIDSSDGFASRLMELRSKSKMAKTYLEVKNYAKAVSAYQDLEFSVKDYIKSDLERDALKLKIAKMSQLNTGLSNFGVVEFDEAKAAVKIAERSLPKGDFAISTKLYQAAEQKIISANQVAKKAYEKDEAQRKLVAEATRVQSQVPQLLSQHQTWLGYDESKEAYAKARQAYSSKNYVEAIKLYGLYANKFKAMKSDLSPQVQKYLSRGMKVVKNATYSSLNGLAAGSAEMQLRQKEWVAKGWPLELELAKTGLRFRLVPPGDFMMGSPRKEEGRDADEAQKQVTISKPYYLMKTEITQAQWTKIMGKNPSYFKNAGSNAPVESISWEDCQNFIRRLSSYEGAINISLPSKAQWEYACRAATKSSIYNGNMKIHGERNAPLLDEIAWYGGNSGVTYAGAYDSSYWKEKQYDHSRAGTHPVALKMANALGMYDMQGNVWEWCADWYNSDRQNRVYRGGSWNDDAQDCRSANGYGYSPGQKTYDLGARLALSH</sequence>
<dbReference type="InterPro" id="IPR016187">
    <property type="entry name" value="CTDL_fold"/>
</dbReference>
<dbReference type="InterPro" id="IPR008271">
    <property type="entry name" value="Ser/Thr_kinase_AS"/>
</dbReference>
<protein>
    <submittedName>
        <fullName evidence="9">Bifunctional serine/threonine-protein kinase/formylglycine-generating enzyme family protein</fullName>
    </submittedName>
</protein>
<name>A0ABY7VRI5_9BACT</name>
<keyword evidence="7" id="KW-0812">Transmembrane</keyword>
<dbReference type="Pfam" id="PF00069">
    <property type="entry name" value="Pkinase"/>
    <property type="match status" value="1"/>
</dbReference>
<feature type="binding site" evidence="5">
    <location>
        <position position="78"/>
    </location>
    <ligand>
        <name>ATP</name>
        <dbReference type="ChEBI" id="CHEBI:30616"/>
    </ligand>
</feature>
<dbReference type="InterPro" id="IPR017441">
    <property type="entry name" value="Protein_kinase_ATP_BS"/>
</dbReference>
<feature type="region of interest" description="Disordered" evidence="6">
    <location>
        <begin position="1"/>
        <end position="22"/>
    </location>
</feature>
<dbReference type="PROSITE" id="PS00107">
    <property type="entry name" value="PROTEIN_KINASE_ATP"/>
    <property type="match status" value="1"/>
</dbReference>
<dbReference type="SUPFAM" id="SSF56436">
    <property type="entry name" value="C-type lectin-like"/>
    <property type="match status" value="1"/>
</dbReference>
<evidence type="ECO:0000256" key="1">
    <source>
        <dbReference type="ARBA" id="ARBA00022679"/>
    </source>
</evidence>
<dbReference type="PROSITE" id="PS50011">
    <property type="entry name" value="PROTEIN_KINASE_DOM"/>
    <property type="match status" value="1"/>
</dbReference>
<reference evidence="9 10" key="1">
    <citation type="submission" date="2023-02" db="EMBL/GenBank/DDBJ databases">
        <title>Genome sequence of Lentisphaera profundi SAORIC-696.</title>
        <authorList>
            <person name="Kim e."/>
            <person name="Cho J.-C."/>
            <person name="Choi A."/>
            <person name="Kang I."/>
        </authorList>
    </citation>
    <scope>NUCLEOTIDE SEQUENCE [LARGE SCALE GENOMIC DNA]</scope>
    <source>
        <strain evidence="9 10">SAORIC-696</strain>
    </source>
</reference>
<dbReference type="Gene3D" id="1.10.510.10">
    <property type="entry name" value="Transferase(Phosphotransferase) domain 1"/>
    <property type="match status" value="1"/>
</dbReference>
<evidence type="ECO:0000256" key="5">
    <source>
        <dbReference type="PROSITE-ProRule" id="PRU10141"/>
    </source>
</evidence>
<evidence type="ECO:0000256" key="6">
    <source>
        <dbReference type="SAM" id="MobiDB-lite"/>
    </source>
</evidence>
<keyword evidence="2 5" id="KW-0547">Nucleotide-binding</keyword>
<keyword evidence="4 5" id="KW-0067">ATP-binding</keyword>
<feature type="transmembrane region" description="Helical" evidence="7">
    <location>
        <begin position="341"/>
        <end position="360"/>
    </location>
</feature>
<dbReference type="EMBL" id="CP117811">
    <property type="protein sequence ID" value="WDE96647.1"/>
    <property type="molecule type" value="Genomic_DNA"/>
</dbReference>
<dbReference type="Proteomes" id="UP001214250">
    <property type="component" value="Chromosome 1"/>
</dbReference>